<sequence>MKKKNWKKLLLGSLIVSMSLMTLAGCGSKSSSSSDSKATAGGTEMKGDIKVWIDTEHIAAIKSQVKKFEKANPKIHVTVKSGSSADAMKDVSKDPEKAADVFMMPHDQVGQMAEAGLLYPVGKKNTTTIKNENIQSAVDGVTYKDKVYGFPYGIESQVLYYNKSKLSADDVKSWDTLTSKGKLGTNFAEAGANYIFAPLFLSNGDQIYGSNGEDLKGTNINNEKGVQVLSWIAQQKQNKGVVQTNAAALSNLQSGKIDAFLSGPWSKGDVKKALGKNMAVAAYPTVNFGNGETQMKAFLGVKVYGVNQQTKSPVASLALAKYLSNEATQKVEFEKNGVVPTNTKAQALTEVQNDETAKSVLEMSDSNHTVVMPKLPEIISFWPPMDSLINDTYKGKIKSSQYQDKLNKFVKDTSKKSK</sequence>
<evidence type="ECO:0000256" key="1">
    <source>
        <dbReference type="ARBA" id="ARBA00008520"/>
    </source>
</evidence>
<keyword evidence="2" id="KW-0813">Transport</keyword>
<evidence type="ECO:0000256" key="3">
    <source>
        <dbReference type="ARBA" id="ARBA00022729"/>
    </source>
</evidence>
<dbReference type="SUPFAM" id="SSF53850">
    <property type="entry name" value="Periplasmic binding protein-like II"/>
    <property type="match status" value="1"/>
</dbReference>
<dbReference type="GO" id="GO:0042956">
    <property type="term" value="P:maltodextrin transmembrane transport"/>
    <property type="evidence" value="ECO:0007669"/>
    <property type="project" value="TreeGrafter"/>
</dbReference>
<feature type="signal peptide" evidence="4">
    <location>
        <begin position="1"/>
        <end position="24"/>
    </location>
</feature>
<dbReference type="STRING" id="1847728.BTM29_09400"/>
<accession>A0A1P8Q4G2</accession>
<dbReference type="GO" id="GO:0055052">
    <property type="term" value="C:ATP-binding cassette (ABC) transporter complex, substrate-binding subunit-containing"/>
    <property type="evidence" value="ECO:0007669"/>
    <property type="project" value="TreeGrafter"/>
</dbReference>
<dbReference type="AlphaFoldDB" id="A0A1P8Q4G2"/>
<evidence type="ECO:0000313" key="5">
    <source>
        <dbReference type="EMBL" id="APX72750.1"/>
    </source>
</evidence>
<dbReference type="PANTHER" id="PTHR30061:SF50">
    <property type="entry name" value="MALTOSE_MALTODEXTRIN-BINDING PERIPLASMIC PROTEIN"/>
    <property type="match status" value="1"/>
</dbReference>
<dbReference type="GO" id="GO:1901982">
    <property type="term" value="F:maltose binding"/>
    <property type="evidence" value="ECO:0007669"/>
    <property type="project" value="TreeGrafter"/>
</dbReference>
<keyword evidence="6" id="KW-1185">Reference proteome</keyword>
<dbReference type="OrthoDB" id="9766758at2"/>
<evidence type="ECO:0000313" key="6">
    <source>
        <dbReference type="Proteomes" id="UP000187499"/>
    </source>
</evidence>
<dbReference type="Pfam" id="PF13416">
    <property type="entry name" value="SBP_bac_8"/>
    <property type="match status" value="1"/>
</dbReference>
<organism evidence="5 6">
    <name type="scientific">Companilactobacillus allii</name>
    <dbReference type="NCBI Taxonomy" id="1847728"/>
    <lineage>
        <taxon>Bacteria</taxon>
        <taxon>Bacillati</taxon>
        <taxon>Bacillota</taxon>
        <taxon>Bacilli</taxon>
        <taxon>Lactobacillales</taxon>
        <taxon>Lactobacillaceae</taxon>
        <taxon>Companilactobacillus</taxon>
    </lineage>
</organism>
<protein>
    <submittedName>
        <fullName evidence="5">Sugar ABC transporter substrate-binding protein</fullName>
    </submittedName>
</protein>
<gene>
    <name evidence="5" type="ORF">BTM29_09400</name>
</gene>
<reference evidence="6" key="1">
    <citation type="submission" date="2016-12" db="EMBL/GenBank/DDBJ databases">
        <authorList>
            <person name="Jung M.Y."/>
            <person name="Lee S.H."/>
        </authorList>
    </citation>
    <scope>NUCLEOTIDE SEQUENCE [LARGE SCALE GENOMIC DNA]</scope>
    <source>
        <strain evidence="6">WiKim39</strain>
    </source>
</reference>
<dbReference type="PROSITE" id="PS51257">
    <property type="entry name" value="PROKAR_LIPOPROTEIN"/>
    <property type="match status" value="1"/>
</dbReference>
<comment type="similarity">
    <text evidence="1">Belongs to the bacterial solute-binding protein 1 family.</text>
</comment>
<evidence type="ECO:0000256" key="2">
    <source>
        <dbReference type="ARBA" id="ARBA00022448"/>
    </source>
</evidence>
<name>A0A1P8Q4G2_9LACO</name>
<evidence type="ECO:0000256" key="4">
    <source>
        <dbReference type="SAM" id="SignalP"/>
    </source>
</evidence>
<feature type="chain" id="PRO_5038595447" evidence="4">
    <location>
        <begin position="25"/>
        <end position="418"/>
    </location>
</feature>
<dbReference type="InterPro" id="IPR006059">
    <property type="entry name" value="SBP"/>
</dbReference>
<dbReference type="KEGG" id="lalw:BTM29_09400"/>
<dbReference type="GO" id="GO:0015768">
    <property type="term" value="P:maltose transport"/>
    <property type="evidence" value="ECO:0007669"/>
    <property type="project" value="TreeGrafter"/>
</dbReference>
<dbReference type="Gene3D" id="3.40.190.10">
    <property type="entry name" value="Periplasmic binding protein-like II"/>
    <property type="match status" value="2"/>
</dbReference>
<dbReference type="Proteomes" id="UP000187499">
    <property type="component" value="Chromosome"/>
</dbReference>
<dbReference type="RefSeq" id="WP_076616598.1">
    <property type="nucleotide sequence ID" value="NZ_CP019323.1"/>
</dbReference>
<proteinExistence type="inferred from homology"/>
<keyword evidence="3 4" id="KW-0732">Signal</keyword>
<dbReference type="PANTHER" id="PTHR30061">
    <property type="entry name" value="MALTOSE-BINDING PERIPLASMIC PROTEIN"/>
    <property type="match status" value="1"/>
</dbReference>
<dbReference type="EMBL" id="CP019323">
    <property type="protein sequence ID" value="APX72750.1"/>
    <property type="molecule type" value="Genomic_DNA"/>
</dbReference>